<dbReference type="InterPro" id="IPR039798">
    <property type="entry name" value="Sulfhydryl_oxidase"/>
</dbReference>
<keyword evidence="1" id="KW-0175">Coiled coil</keyword>
<evidence type="ECO:0000313" key="5">
    <source>
        <dbReference type="EMBL" id="KAL3773084.1"/>
    </source>
</evidence>
<dbReference type="EMBL" id="JALLPJ020001248">
    <property type="protein sequence ID" value="KAL3773084.1"/>
    <property type="molecule type" value="Genomic_DNA"/>
</dbReference>
<feature type="domain" description="Thioredoxin" evidence="4">
    <location>
        <begin position="84"/>
        <end position="232"/>
    </location>
</feature>
<dbReference type="InterPro" id="IPR036249">
    <property type="entry name" value="Thioredoxin-like_sf"/>
</dbReference>
<dbReference type="PANTHER" id="PTHR22897:SF8">
    <property type="entry name" value="SULFHYDRYL OXIDASE"/>
    <property type="match status" value="1"/>
</dbReference>
<dbReference type="InterPro" id="IPR013766">
    <property type="entry name" value="Thioredoxin_domain"/>
</dbReference>
<name>A0ABD3NBU6_9STRA</name>
<reference evidence="5 6" key="1">
    <citation type="submission" date="2024-10" db="EMBL/GenBank/DDBJ databases">
        <title>Updated reference genomes for cyclostephanoid diatoms.</title>
        <authorList>
            <person name="Roberts W.R."/>
            <person name="Alverson A.J."/>
        </authorList>
    </citation>
    <scope>NUCLEOTIDE SEQUENCE [LARGE SCALE GENOMIC DNA]</scope>
    <source>
        <strain evidence="5 6">AJA010-31</strain>
    </source>
</reference>
<dbReference type="Proteomes" id="UP001530400">
    <property type="component" value="Unassembled WGS sequence"/>
</dbReference>
<proteinExistence type="predicted"/>
<keyword evidence="3" id="KW-0732">Signal</keyword>
<feature type="region of interest" description="Disordered" evidence="2">
    <location>
        <begin position="502"/>
        <end position="523"/>
    </location>
</feature>
<dbReference type="CDD" id="cd02961">
    <property type="entry name" value="PDI_a_family"/>
    <property type="match status" value="1"/>
</dbReference>
<sequence>MTKHPRTSRPALPLALLALSSLASPSTAQSFEDLWSKYMQQTSTPKKYDATIARRERNLDHWDVDTAAAYLGLHPETLKPLPQYPSGSSASDASSNDNSAELVDEYIGHDAAILFYAQWCHNCHAVAPSWDAIATHVNAGSRSSKLVMALFDCEKNTRHMELCVEAGVKAYPTMMFVGSGEYHDTDLVTRTLLGKDKSAGPFGATTLRRTVKFQGNWQYGDQILDWVNMMRGLSSWHSMTEKGPLKNFRNGIFGLLGRSGSRAGKGKDSLSLPVGVPPGFQPEFRFTGSGSSSASEQEMQDLEGKLNATNKKADLYEKAVRHSNSLLDGLLFPMESKKNATANRDIFNLLTESDGWFQNATTLPPGASKDEHPAILRSCAAELSVDYCTRVSSRETTAYVEELSLIPDDKPFPTMEEIEQHLVEVINATEPYCALIETCIMTNYENDECRPKTCPFKNDAACSYVQSCFGADIQNEYALALGLINEGETLSSIDLKGSGVKSESAAGQSENSGVGGWGIPTKN</sequence>
<evidence type="ECO:0000256" key="3">
    <source>
        <dbReference type="SAM" id="SignalP"/>
    </source>
</evidence>
<accession>A0ABD3NBU6</accession>
<organism evidence="5 6">
    <name type="scientific">Cyclotella atomus</name>
    <dbReference type="NCBI Taxonomy" id="382360"/>
    <lineage>
        <taxon>Eukaryota</taxon>
        <taxon>Sar</taxon>
        <taxon>Stramenopiles</taxon>
        <taxon>Ochrophyta</taxon>
        <taxon>Bacillariophyta</taxon>
        <taxon>Coscinodiscophyceae</taxon>
        <taxon>Thalassiosirophycidae</taxon>
        <taxon>Stephanodiscales</taxon>
        <taxon>Stephanodiscaceae</taxon>
        <taxon>Cyclotella</taxon>
    </lineage>
</organism>
<feature type="chain" id="PRO_5044763495" description="Thioredoxin domain-containing protein" evidence="3">
    <location>
        <begin position="29"/>
        <end position="523"/>
    </location>
</feature>
<protein>
    <recommendedName>
        <fullName evidence="4">Thioredoxin domain-containing protein</fullName>
    </recommendedName>
</protein>
<dbReference type="Pfam" id="PF00085">
    <property type="entry name" value="Thioredoxin"/>
    <property type="match status" value="1"/>
</dbReference>
<evidence type="ECO:0000256" key="2">
    <source>
        <dbReference type="SAM" id="MobiDB-lite"/>
    </source>
</evidence>
<keyword evidence="6" id="KW-1185">Reference proteome</keyword>
<feature type="coiled-coil region" evidence="1">
    <location>
        <begin position="292"/>
        <end position="319"/>
    </location>
</feature>
<feature type="compositionally biased region" description="Gly residues" evidence="2">
    <location>
        <begin position="513"/>
        <end position="523"/>
    </location>
</feature>
<dbReference type="AlphaFoldDB" id="A0ABD3NBU6"/>
<dbReference type="SUPFAM" id="SSF52833">
    <property type="entry name" value="Thioredoxin-like"/>
    <property type="match status" value="1"/>
</dbReference>
<dbReference type="PROSITE" id="PS51352">
    <property type="entry name" value="THIOREDOXIN_2"/>
    <property type="match status" value="1"/>
</dbReference>
<dbReference type="PANTHER" id="PTHR22897">
    <property type="entry name" value="QUIESCIN Q6-RELATED SULFHYDRYL OXIDASE"/>
    <property type="match status" value="1"/>
</dbReference>
<dbReference type="Gene3D" id="3.40.30.10">
    <property type="entry name" value="Glutaredoxin"/>
    <property type="match status" value="1"/>
</dbReference>
<evidence type="ECO:0000313" key="6">
    <source>
        <dbReference type="Proteomes" id="UP001530400"/>
    </source>
</evidence>
<comment type="caution">
    <text evidence="5">The sequence shown here is derived from an EMBL/GenBank/DDBJ whole genome shotgun (WGS) entry which is preliminary data.</text>
</comment>
<evidence type="ECO:0000259" key="4">
    <source>
        <dbReference type="PROSITE" id="PS51352"/>
    </source>
</evidence>
<feature type="signal peptide" evidence="3">
    <location>
        <begin position="1"/>
        <end position="28"/>
    </location>
</feature>
<gene>
    <name evidence="5" type="ORF">ACHAWO_006956</name>
</gene>
<evidence type="ECO:0000256" key="1">
    <source>
        <dbReference type="SAM" id="Coils"/>
    </source>
</evidence>